<name>A0A9P4T9W0_CURKU</name>
<comment type="caution">
    <text evidence="2">The sequence shown here is derived from an EMBL/GenBank/DDBJ whole genome shotgun (WGS) entry which is preliminary data.</text>
</comment>
<keyword evidence="3" id="KW-1185">Reference proteome</keyword>
<feature type="region of interest" description="Disordered" evidence="1">
    <location>
        <begin position="1"/>
        <end position="30"/>
    </location>
</feature>
<evidence type="ECO:0000256" key="1">
    <source>
        <dbReference type="SAM" id="MobiDB-lite"/>
    </source>
</evidence>
<accession>A0A9P4T9W0</accession>
<gene>
    <name evidence="2" type="primary">PNG1_1</name>
    <name evidence="2" type="ORF">E8E13_001876</name>
</gene>
<proteinExistence type="predicted"/>
<feature type="compositionally biased region" description="Polar residues" evidence="1">
    <location>
        <begin position="1"/>
        <end position="15"/>
    </location>
</feature>
<protein>
    <submittedName>
        <fullName evidence="2">Peptide-N4-(N-acetyl-beta-glucosaminyl)asparagine amidase</fullName>
    </submittedName>
</protein>
<dbReference type="OrthoDB" id="409136at2759"/>
<organism evidence="2 3">
    <name type="scientific">Curvularia kusanoi</name>
    <name type="common">Cochliobolus kusanoi</name>
    <dbReference type="NCBI Taxonomy" id="90978"/>
    <lineage>
        <taxon>Eukaryota</taxon>
        <taxon>Fungi</taxon>
        <taxon>Dikarya</taxon>
        <taxon>Ascomycota</taxon>
        <taxon>Pezizomycotina</taxon>
        <taxon>Dothideomycetes</taxon>
        <taxon>Pleosporomycetidae</taxon>
        <taxon>Pleosporales</taxon>
        <taxon>Pleosporineae</taxon>
        <taxon>Pleosporaceae</taxon>
        <taxon>Curvularia</taxon>
    </lineage>
</organism>
<evidence type="ECO:0000313" key="2">
    <source>
        <dbReference type="EMBL" id="KAF2999676.1"/>
    </source>
</evidence>
<dbReference type="Proteomes" id="UP000801428">
    <property type="component" value="Unassembled WGS sequence"/>
</dbReference>
<dbReference type="AlphaFoldDB" id="A0A9P4T9W0"/>
<dbReference type="EMBL" id="SWKU01000016">
    <property type="protein sequence ID" value="KAF2999676.1"/>
    <property type="molecule type" value="Genomic_DNA"/>
</dbReference>
<evidence type="ECO:0000313" key="3">
    <source>
        <dbReference type="Proteomes" id="UP000801428"/>
    </source>
</evidence>
<reference evidence="2" key="1">
    <citation type="submission" date="2019-04" db="EMBL/GenBank/DDBJ databases">
        <title>Sequencing of skin fungus with MAO and IRED activity.</title>
        <authorList>
            <person name="Marsaioli A.J."/>
            <person name="Bonatto J.M.C."/>
            <person name="Reis Junior O."/>
        </authorList>
    </citation>
    <scope>NUCLEOTIDE SEQUENCE</scope>
    <source>
        <strain evidence="2">30M1</strain>
    </source>
</reference>
<sequence length="215" mass="23321">MTSAHPFANQTQSSDLDTKRSHTAEISGSRSYSSAERVDCGCMHFISTSDGDPGLDYALIQKDGNLEMLGHIEPSTRFGTLKVPPFTSGEQFKDLRSTEVTAKTARGTVSGQIETIPDFLRLPGARRAREVYAVTFTGDGLKPGDSGAWVHERETGALLGHVVAGIPEDNLAFIVPAYKVFANLEEVVGGNGRASLRERWEAEAKRHLAKRSKSS</sequence>